<feature type="transmembrane region" description="Helical" evidence="11">
    <location>
        <begin position="233"/>
        <end position="252"/>
    </location>
</feature>
<organism evidence="13 14">
    <name type="scientific">Penaeus vannamei</name>
    <name type="common">Whiteleg shrimp</name>
    <name type="synonym">Litopenaeus vannamei</name>
    <dbReference type="NCBI Taxonomy" id="6689"/>
    <lineage>
        <taxon>Eukaryota</taxon>
        <taxon>Metazoa</taxon>
        <taxon>Ecdysozoa</taxon>
        <taxon>Arthropoda</taxon>
        <taxon>Crustacea</taxon>
        <taxon>Multicrustacea</taxon>
        <taxon>Malacostraca</taxon>
        <taxon>Eumalacostraca</taxon>
        <taxon>Eucarida</taxon>
        <taxon>Decapoda</taxon>
        <taxon>Dendrobranchiata</taxon>
        <taxon>Penaeoidea</taxon>
        <taxon>Penaeidae</taxon>
        <taxon>Penaeus</taxon>
    </lineage>
</organism>
<evidence type="ECO:0000256" key="2">
    <source>
        <dbReference type="ARBA" id="ARBA00010663"/>
    </source>
</evidence>
<evidence type="ECO:0000313" key="13">
    <source>
        <dbReference type="EMBL" id="ROT64994.1"/>
    </source>
</evidence>
<evidence type="ECO:0000256" key="4">
    <source>
        <dbReference type="ARBA" id="ARBA00022692"/>
    </source>
</evidence>
<reference evidence="13 14" key="2">
    <citation type="submission" date="2019-01" db="EMBL/GenBank/DDBJ databases">
        <title>The decoding of complex shrimp genome reveals the adaptation for benthos swimmer, frequently molting mechanism and breeding impact on genome.</title>
        <authorList>
            <person name="Sun Y."/>
            <person name="Gao Y."/>
            <person name="Yu Y."/>
        </authorList>
    </citation>
    <scope>NUCLEOTIDE SEQUENCE [LARGE SCALE GENOMIC DNA]</scope>
    <source>
        <tissue evidence="13">Muscle</tissue>
    </source>
</reference>
<dbReference type="GO" id="GO:0005886">
    <property type="term" value="C:plasma membrane"/>
    <property type="evidence" value="ECO:0007669"/>
    <property type="project" value="UniProtKB-SubCell"/>
</dbReference>
<keyword evidence="14" id="KW-1185">Reference proteome</keyword>
<evidence type="ECO:0000256" key="3">
    <source>
        <dbReference type="ARBA" id="ARBA00022475"/>
    </source>
</evidence>
<dbReference type="AlphaFoldDB" id="A0A423SLH8"/>
<dbReference type="STRING" id="6689.A0A423SLH8"/>
<keyword evidence="7 11" id="KW-0472">Membrane</keyword>
<feature type="domain" description="G-protein coupled receptors family 1 profile" evidence="12">
    <location>
        <begin position="38"/>
        <end position="288"/>
    </location>
</feature>
<keyword evidence="5 11" id="KW-1133">Transmembrane helix</keyword>
<dbReference type="InterPro" id="IPR017452">
    <property type="entry name" value="GPCR_Rhodpsn_7TM"/>
</dbReference>
<evidence type="ECO:0000256" key="11">
    <source>
        <dbReference type="SAM" id="Phobius"/>
    </source>
</evidence>
<feature type="compositionally biased region" description="Polar residues" evidence="10">
    <location>
        <begin position="526"/>
        <end position="542"/>
    </location>
</feature>
<dbReference type="CDD" id="cd00637">
    <property type="entry name" value="7tm_classA_rhodopsin-like"/>
    <property type="match status" value="1"/>
</dbReference>
<dbReference type="SUPFAM" id="SSF81321">
    <property type="entry name" value="Family A G protein-coupled receptor-like"/>
    <property type="match status" value="1"/>
</dbReference>
<keyword evidence="3" id="KW-1003">Cell membrane</keyword>
<name>A0A423SLH8_PENVA</name>
<comment type="caution">
    <text evidence="13">The sequence shown here is derived from an EMBL/GenBank/DDBJ whole genome shotgun (WGS) entry which is preliminary data.</text>
</comment>
<dbReference type="Gene3D" id="1.20.1070.10">
    <property type="entry name" value="Rhodopsin 7-helix transmembrane proteins"/>
    <property type="match status" value="1"/>
</dbReference>
<comment type="subcellular location">
    <subcellularLocation>
        <location evidence="1">Cell membrane</location>
        <topology evidence="1">Multi-pass membrane protein</topology>
    </subcellularLocation>
</comment>
<evidence type="ECO:0000259" key="12">
    <source>
        <dbReference type="PROSITE" id="PS50262"/>
    </source>
</evidence>
<dbReference type="Proteomes" id="UP000283509">
    <property type="component" value="Unassembled WGS sequence"/>
</dbReference>
<evidence type="ECO:0000256" key="9">
    <source>
        <dbReference type="ARBA" id="ARBA00023224"/>
    </source>
</evidence>
<evidence type="ECO:0000313" key="14">
    <source>
        <dbReference type="Proteomes" id="UP000283509"/>
    </source>
</evidence>
<evidence type="ECO:0000256" key="8">
    <source>
        <dbReference type="ARBA" id="ARBA00023170"/>
    </source>
</evidence>
<keyword evidence="9" id="KW-0807">Transducer</keyword>
<proteinExistence type="inferred from homology"/>
<evidence type="ECO:0000256" key="6">
    <source>
        <dbReference type="ARBA" id="ARBA00023040"/>
    </source>
</evidence>
<sequence length="551" mass="60192">MEAADPCLGSWCDGSWRLAYRIGLGAVFLGVLIASAFGNTMLWCVVRRSRGPQTTTNCFVLSLAAGDMILGAALVPVMLGELWATMDTPLEPITKMCTVTLLAVLMMGAMQAFVLSMVSLDRYCAISQSSRILISHLVARRMVMVAWGAALLVALPMVNSTRLPGEHPRSHSHVFSSWCLMSPPAYGFAAYSCCTFLLPAFVTAVMYLRLFVHQRQKRRFNIAISHTTRMRWQKVHTLVAVSSLHVTAWLPLNASFCASLMSRPFPPHLMPALLLLAYTMSAVRPVIYYFWNPNFKQGCREVLLTPPSPSCRSGAYIITCPSIPPQRNPAIQSAYPPTLMLGQPPSLLSKMPTPLQGVNSPPSAATSKLRGMYDNTYDDVLEADLPAEDISKIRSRNNSGDTSTHVDMMPTRCTCKYATSSSHEDIFLGNTNIGKSGDDRCNCFTSVASNSAVWSPNPQYEPLKGPQMLSVPAFYAPGEKKSRKIQHFTGGTVAPPAMPTLITVRGEDSEGKGPLPVPRKLPQDSGKASQLSDTQEATTQDSYADDCHEVV</sequence>
<reference evidence="13 14" key="1">
    <citation type="submission" date="2018-04" db="EMBL/GenBank/DDBJ databases">
        <authorList>
            <person name="Zhang X."/>
            <person name="Yuan J."/>
            <person name="Li F."/>
            <person name="Xiang J."/>
        </authorList>
    </citation>
    <scope>NUCLEOTIDE SEQUENCE [LARGE SCALE GENOMIC DNA]</scope>
    <source>
        <tissue evidence="13">Muscle</tissue>
    </source>
</reference>
<keyword evidence="6" id="KW-0297">G-protein coupled receptor</keyword>
<evidence type="ECO:0000256" key="10">
    <source>
        <dbReference type="SAM" id="MobiDB-lite"/>
    </source>
</evidence>
<feature type="transmembrane region" description="Helical" evidence="11">
    <location>
        <begin position="141"/>
        <end position="158"/>
    </location>
</feature>
<dbReference type="PROSITE" id="PS50262">
    <property type="entry name" value="G_PROTEIN_RECEP_F1_2"/>
    <property type="match status" value="1"/>
</dbReference>
<dbReference type="PANTHER" id="PTHR24228:SF59">
    <property type="entry name" value="NEUROPEPTIDE RECEPTOR 15"/>
    <property type="match status" value="1"/>
</dbReference>
<comment type="similarity">
    <text evidence="2">Belongs to the G-protein coupled receptor 1 family.</text>
</comment>
<evidence type="ECO:0000256" key="5">
    <source>
        <dbReference type="ARBA" id="ARBA00022989"/>
    </source>
</evidence>
<feature type="transmembrane region" description="Helical" evidence="11">
    <location>
        <begin position="188"/>
        <end position="212"/>
    </location>
</feature>
<evidence type="ECO:0000256" key="7">
    <source>
        <dbReference type="ARBA" id="ARBA00023136"/>
    </source>
</evidence>
<dbReference type="InterPro" id="IPR000276">
    <property type="entry name" value="GPCR_Rhodpsn"/>
</dbReference>
<protein>
    <submittedName>
        <fullName evidence="13">Putative G-protein coupled receptor 19</fullName>
    </submittedName>
</protein>
<dbReference type="EMBL" id="QCYY01003158">
    <property type="protein sequence ID" value="ROT64994.1"/>
    <property type="molecule type" value="Genomic_DNA"/>
</dbReference>
<dbReference type="PANTHER" id="PTHR24228">
    <property type="entry name" value="B2 BRADYKININ RECEPTOR/ANGIOTENSIN II RECEPTOR"/>
    <property type="match status" value="1"/>
</dbReference>
<dbReference type="GO" id="GO:0004930">
    <property type="term" value="F:G protein-coupled receptor activity"/>
    <property type="evidence" value="ECO:0007669"/>
    <property type="project" value="UniProtKB-KW"/>
</dbReference>
<feature type="transmembrane region" description="Helical" evidence="11">
    <location>
        <begin position="58"/>
        <end position="79"/>
    </location>
</feature>
<dbReference type="Pfam" id="PF00001">
    <property type="entry name" value="7tm_1"/>
    <property type="match status" value="1"/>
</dbReference>
<feature type="transmembrane region" description="Helical" evidence="11">
    <location>
        <begin position="18"/>
        <end position="46"/>
    </location>
</feature>
<keyword evidence="8 13" id="KW-0675">Receptor</keyword>
<evidence type="ECO:0000256" key="1">
    <source>
        <dbReference type="ARBA" id="ARBA00004651"/>
    </source>
</evidence>
<dbReference type="PRINTS" id="PR00237">
    <property type="entry name" value="GPCRRHODOPSN"/>
</dbReference>
<feature type="transmembrane region" description="Helical" evidence="11">
    <location>
        <begin position="99"/>
        <end position="120"/>
    </location>
</feature>
<gene>
    <name evidence="13" type="ORF">C7M84_017048</name>
</gene>
<feature type="transmembrane region" description="Helical" evidence="11">
    <location>
        <begin position="272"/>
        <end position="291"/>
    </location>
</feature>
<accession>A0A423SLH8</accession>
<keyword evidence="4 11" id="KW-0812">Transmembrane</keyword>
<feature type="region of interest" description="Disordered" evidence="10">
    <location>
        <begin position="504"/>
        <end position="551"/>
    </location>
</feature>